<name>A0ACB9I3D8_9ASTR</name>
<protein>
    <submittedName>
        <fullName evidence="1">Uncharacterized protein</fullName>
    </submittedName>
</protein>
<dbReference type="Proteomes" id="UP001056120">
    <property type="component" value="Linkage Group LG10"/>
</dbReference>
<reference evidence="2" key="1">
    <citation type="journal article" date="2022" name="Mol. Ecol. Resour.">
        <title>The genomes of chicory, endive, great burdock and yacon provide insights into Asteraceae palaeo-polyploidization history and plant inulin production.</title>
        <authorList>
            <person name="Fan W."/>
            <person name="Wang S."/>
            <person name="Wang H."/>
            <person name="Wang A."/>
            <person name="Jiang F."/>
            <person name="Liu H."/>
            <person name="Zhao H."/>
            <person name="Xu D."/>
            <person name="Zhang Y."/>
        </authorList>
    </citation>
    <scope>NUCLEOTIDE SEQUENCE [LARGE SCALE GENOMIC DNA]</scope>
    <source>
        <strain evidence="2">cv. Yunnan</strain>
    </source>
</reference>
<keyword evidence="2" id="KW-1185">Reference proteome</keyword>
<reference evidence="1 2" key="2">
    <citation type="journal article" date="2022" name="Mol. Ecol. Resour.">
        <title>The genomes of chicory, endive, great burdock and yacon provide insights into Asteraceae paleo-polyploidization history and plant inulin production.</title>
        <authorList>
            <person name="Fan W."/>
            <person name="Wang S."/>
            <person name="Wang H."/>
            <person name="Wang A."/>
            <person name="Jiang F."/>
            <person name="Liu H."/>
            <person name="Zhao H."/>
            <person name="Xu D."/>
            <person name="Zhang Y."/>
        </authorList>
    </citation>
    <scope>NUCLEOTIDE SEQUENCE [LARGE SCALE GENOMIC DNA]</scope>
    <source>
        <strain evidence="2">cv. Yunnan</strain>
        <tissue evidence="1">Leaves</tissue>
    </source>
</reference>
<comment type="caution">
    <text evidence="1">The sequence shown here is derived from an EMBL/GenBank/DDBJ whole genome shotgun (WGS) entry which is preliminary data.</text>
</comment>
<organism evidence="1 2">
    <name type="scientific">Smallanthus sonchifolius</name>
    <dbReference type="NCBI Taxonomy" id="185202"/>
    <lineage>
        <taxon>Eukaryota</taxon>
        <taxon>Viridiplantae</taxon>
        <taxon>Streptophyta</taxon>
        <taxon>Embryophyta</taxon>
        <taxon>Tracheophyta</taxon>
        <taxon>Spermatophyta</taxon>
        <taxon>Magnoliopsida</taxon>
        <taxon>eudicotyledons</taxon>
        <taxon>Gunneridae</taxon>
        <taxon>Pentapetalae</taxon>
        <taxon>asterids</taxon>
        <taxon>campanulids</taxon>
        <taxon>Asterales</taxon>
        <taxon>Asteraceae</taxon>
        <taxon>Asteroideae</taxon>
        <taxon>Heliantheae alliance</taxon>
        <taxon>Millerieae</taxon>
        <taxon>Smallanthus</taxon>
    </lineage>
</organism>
<dbReference type="EMBL" id="CM042027">
    <property type="protein sequence ID" value="KAI3802051.1"/>
    <property type="molecule type" value="Genomic_DNA"/>
</dbReference>
<proteinExistence type="predicted"/>
<sequence length="103" mass="11380">MDSYSPSSPIYRPGAESDWEEDIGTPVYRSPTPPATRPRVDVSADWTRNTGPETSNTWITPIKRPGRSQINYPNDHSGARLGDYLPSSGKLPEALAEISIYCL</sequence>
<evidence type="ECO:0000313" key="2">
    <source>
        <dbReference type="Proteomes" id="UP001056120"/>
    </source>
</evidence>
<gene>
    <name evidence="1" type="ORF">L1987_30175</name>
</gene>
<accession>A0ACB9I3D8</accession>
<evidence type="ECO:0000313" key="1">
    <source>
        <dbReference type="EMBL" id="KAI3802051.1"/>
    </source>
</evidence>